<dbReference type="Proteomes" id="UP000220340">
    <property type="component" value="Unassembled WGS sequence"/>
</dbReference>
<evidence type="ECO:0000313" key="5">
    <source>
        <dbReference type="Proteomes" id="UP000220340"/>
    </source>
</evidence>
<sequence length="629" mass="61565">MAPLAIPTEGRTIALPSVSTSTADVRLSAVINPAHVDALITALRSGLAEVTTGLDNITTQTGIGLNNVLTRTQALNTGLWNRLIEAAGPGALGALVAALGSYSEASLALTASSIEGAAGSLLVLPGDVTDIIGSTLIGSLNTALYAITDVVNNPLRLASYTGLLAGVVNIVGDILVAQDPNYSTGLLPGPSGHLGLVGTALNSTLGAVINVVGLGSDGLTGQINLAVDSLSSALDNLAQQSGSGLVTGLVGLIQGLALNPIQIINNTAVVGGLVNIGLPVFAALNPLLTSAADAVVGVQTGLNIALNAIGNDPLDLASYTTALGGLFNGGFDVTSAAIMAGTSLAAAPVNVLAGVTNTTAALITALTTNLTETVAGLLNQVGLGAAAEAALSLGVQINEAVNGVAEFVAGDVLGGIAGLINDANDNLQALNNDARNAINDLLGYTPPLGLQQVQTEAVEEGPGDGVSEDGVSGDGELESTLVDTTLVSGRSAPVLPDEDLAVSDEEEGDGSLDGSGDDATNDDATNEEGPLDGATDDGSLDGAGEDEDDVANVDKDSRDAGSLDDDAANDDGDEGVDTKKAGVKGSGNKNAGKTGAGDNDSGGDSDAGGSDSGSDGDSGNTGGGDSGND</sequence>
<accession>A0A1T3WGM3</accession>
<dbReference type="AlphaFoldDB" id="A0A1T3WGM3"/>
<dbReference type="EMBL" id="MIJD01000147">
    <property type="protein sequence ID" value="OPE53564.1"/>
    <property type="molecule type" value="Genomic_DNA"/>
</dbReference>
<keyword evidence="5" id="KW-1185">Reference proteome</keyword>
<protein>
    <submittedName>
        <fullName evidence="2">Uncharacterized protein</fullName>
    </submittedName>
</protein>
<feature type="compositionally biased region" description="Low complexity" evidence="1">
    <location>
        <begin position="596"/>
        <end position="618"/>
    </location>
</feature>
<evidence type="ECO:0000256" key="1">
    <source>
        <dbReference type="SAM" id="MobiDB-lite"/>
    </source>
</evidence>
<dbReference type="Proteomes" id="UP000191039">
    <property type="component" value="Unassembled WGS sequence"/>
</dbReference>
<evidence type="ECO:0000313" key="2">
    <source>
        <dbReference type="EMBL" id="OPE53564.1"/>
    </source>
</evidence>
<feature type="region of interest" description="Disordered" evidence="1">
    <location>
        <begin position="454"/>
        <end position="629"/>
    </location>
</feature>
<gene>
    <name evidence="2" type="ORF">BV510_14900</name>
    <name evidence="3" type="ORF">CRI78_02970</name>
</gene>
<evidence type="ECO:0000313" key="3">
    <source>
        <dbReference type="EMBL" id="PEG55962.1"/>
    </source>
</evidence>
<name>A0A1T3WGM3_9MYCO</name>
<organism evidence="2 4">
    <name type="scientific">Mycolicibacterium diernhoferi</name>
    <dbReference type="NCBI Taxonomy" id="1801"/>
    <lineage>
        <taxon>Bacteria</taxon>
        <taxon>Bacillati</taxon>
        <taxon>Actinomycetota</taxon>
        <taxon>Actinomycetes</taxon>
        <taxon>Mycobacteriales</taxon>
        <taxon>Mycobacteriaceae</taxon>
        <taxon>Mycolicibacterium</taxon>
    </lineage>
</organism>
<feature type="compositionally biased region" description="Basic and acidic residues" evidence="1">
    <location>
        <begin position="552"/>
        <end position="561"/>
    </location>
</feature>
<evidence type="ECO:0000313" key="4">
    <source>
        <dbReference type="Proteomes" id="UP000191039"/>
    </source>
</evidence>
<feature type="compositionally biased region" description="Acidic residues" evidence="1">
    <location>
        <begin position="496"/>
        <end position="551"/>
    </location>
</feature>
<reference evidence="3 5" key="2">
    <citation type="submission" date="2017-10" db="EMBL/GenBank/DDBJ databases">
        <title>The new phylogeny of genus Mycobacterium.</title>
        <authorList>
            <person name="Tortoli E."/>
            <person name="Trovato A."/>
            <person name="Cirillo D.M."/>
        </authorList>
    </citation>
    <scope>NUCLEOTIDE SEQUENCE [LARGE SCALE GENOMIC DNA]</scope>
    <source>
        <strain evidence="3 5">IP141170001</strain>
    </source>
</reference>
<feature type="compositionally biased region" description="Gly residues" evidence="1">
    <location>
        <begin position="619"/>
        <end position="629"/>
    </location>
</feature>
<feature type="compositionally biased region" description="Acidic residues" evidence="1">
    <location>
        <begin position="562"/>
        <end position="575"/>
    </location>
</feature>
<reference evidence="2 4" key="1">
    <citation type="submission" date="2016-09" db="EMBL/GenBank/DDBJ databases">
        <title>genome sequences of unsequenced Mycobacteria.</title>
        <authorList>
            <person name="Greninger A.L."/>
            <person name="Jerome K.R."/>
            <person name="Mcnair B."/>
            <person name="Wallis C."/>
            <person name="Fang F."/>
        </authorList>
    </citation>
    <scope>NUCLEOTIDE SEQUENCE [LARGE SCALE GENOMIC DNA]</scope>
    <source>
        <strain evidence="2 4">BM1</strain>
    </source>
</reference>
<comment type="caution">
    <text evidence="2">The sequence shown here is derived from an EMBL/GenBank/DDBJ whole genome shotgun (WGS) entry which is preliminary data.</text>
</comment>
<dbReference type="EMBL" id="PDCR01000003">
    <property type="protein sequence ID" value="PEG55962.1"/>
    <property type="molecule type" value="Genomic_DNA"/>
</dbReference>
<proteinExistence type="predicted"/>